<feature type="domain" description="Reverse transcriptase" evidence="8">
    <location>
        <begin position="1"/>
        <end position="149"/>
    </location>
</feature>
<dbReference type="Proteomes" id="UP001168877">
    <property type="component" value="Unassembled WGS sequence"/>
</dbReference>
<dbReference type="GO" id="GO:0004519">
    <property type="term" value="F:endonuclease activity"/>
    <property type="evidence" value="ECO:0007669"/>
    <property type="project" value="UniProtKB-KW"/>
</dbReference>
<dbReference type="InterPro" id="IPR000477">
    <property type="entry name" value="RT_dom"/>
</dbReference>
<evidence type="ECO:0000256" key="1">
    <source>
        <dbReference type="ARBA" id="ARBA00022670"/>
    </source>
</evidence>
<evidence type="ECO:0000313" key="9">
    <source>
        <dbReference type="EMBL" id="KAK0578091.1"/>
    </source>
</evidence>
<dbReference type="InterPro" id="IPR043502">
    <property type="entry name" value="DNA/RNA_pol_sf"/>
</dbReference>
<dbReference type="GO" id="GO:0003964">
    <property type="term" value="F:RNA-directed DNA polymerase activity"/>
    <property type="evidence" value="ECO:0007669"/>
    <property type="project" value="UniProtKB-KW"/>
</dbReference>
<evidence type="ECO:0000256" key="6">
    <source>
        <dbReference type="ARBA" id="ARBA00022801"/>
    </source>
</evidence>
<dbReference type="PROSITE" id="PS50878">
    <property type="entry name" value="RT_POL"/>
    <property type="match status" value="1"/>
</dbReference>
<dbReference type="GO" id="GO:0006508">
    <property type="term" value="P:proteolysis"/>
    <property type="evidence" value="ECO:0007669"/>
    <property type="project" value="UniProtKB-KW"/>
</dbReference>
<organism evidence="9 10">
    <name type="scientific">Acer saccharum</name>
    <name type="common">Sugar maple</name>
    <dbReference type="NCBI Taxonomy" id="4024"/>
    <lineage>
        <taxon>Eukaryota</taxon>
        <taxon>Viridiplantae</taxon>
        <taxon>Streptophyta</taxon>
        <taxon>Embryophyta</taxon>
        <taxon>Tracheophyta</taxon>
        <taxon>Spermatophyta</taxon>
        <taxon>Magnoliopsida</taxon>
        <taxon>eudicotyledons</taxon>
        <taxon>Gunneridae</taxon>
        <taxon>Pentapetalae</taxon>
        <taxon>rosids</taxon>
        <taxon>malvids</taxon>
        <taxon>Sapindales</taxon>
        <taxon>Sapindaceae</taxon>
        <taxon>Hippocastanoideae</taxon>
        <taxon>Acereae</taxon>
        <taxon>Acer</taxon>
    </lineage>
</organism>
<proteinExistence type="predicted"/>
<dbReference type="InterPro" id="IPR043128">
    <property type="entry name" value="Rev_trsase/Diguanyl_cyclase"/>
</dbReference>
<keyword evidence="1" id="KW-0645">Protease</keyword>
<evidence type="ECO:0000256" key="4">
    <source>
        <dbReference type="ARBA" id="ARBA00022722"/>
    </source>
</evidence>
<evidence type="ECO:0000256" key="5">
    <source>
        <dbReference type="ARBA" id="ARBA00022759"/>
    </source>
</evidence>
<keyword evidence="5" id="KW-0255">Endonuclease</keyword>
<reference evidence="9" key="1">
    <citation type="journal article" date="2022" name="Plant J.">
        <title>Strategies of tolerance reflected in two North American maple genomes.</title>
        <authorList>
            <person name="McEvoy S.L."/>
            <person name="Sezen U.U."/>
            <person name="Trouern-Trend A."/>
            <person name="McMahon S.M."/>
            <person name="Schaberg P.G."/>
            <person name="Yang J."/>
            <person name="Wegrzyn J.L."/>
            <person name="Swenson N.G."/>
        </authorList>
    </citation>
    <scope>NUCLEOTIDE SEQUENCE</scope>
    <source>
        <strain evidence="9">NS2018</strain>
    </source>
</reference>
<dbReference type="PANTHER" id="PTHR24559:SF450">
    <property type="entry name" value="RNA-DIRECTED DNA POLYMERASE HOMOLOG"/>
    <property type="match status" value="1"/>
</dbReference>
<evidence type="ECO:0000313" key="10">
    <source>
        <dbReference type="Proteomes" id="UP001168877"/>
    </source>
</evidence>
<evidence type="ECO:0000256" key="3">
    <source>
        <dbReference type="ARBA" id="ARBA00022695"/>
    </source>
</evidence>
<dbReference type="AlphaFoldDB" id="A0AA39RR89"/>
<dbReference type="EMBL" id="JAUESC010000385">
    <property type="protein sequence ID" value="KAK0578091.1"/>
    <property type="molecule type" value="Genomic_DNA"/>
</dbReference>
<dbReference type="CDD" id="cd01647">
    <property type="entry name" value="RT_LTR"/>
    <property type="match status" value="1"/>
</dbReference>
<keyword evidence="10" id="KW-1185">Reference proteome</keyword>
<name>A0AA39RR89_ACESA</name>
<evidence type="ECO:0000259" key="8">
    <source>
        <dbReference type="PROSITE" id="PS50878"/>
    </source>
</evidence>
<dbReference type="InterPro" id="IPR053134">
    <property type="entry name" value="RNA-dir_DNA_polymerase"/>
</dbReference>
<evidence type="ECO:0000256" key="7">
    <source>
        <dbReference type="ARBA" id="ARBA00022918"/>
    </source>
</evidence>
<dbReference type="SUPFAM" id="SSF56672">
    <property type="entry name" value="DNA/RNA polymerases"/>
    <property type="match status" value="1"/>
</dbReference>
<dbReference type="Gene3D" id="3.10.10.10">
    <property type="entry name" value="HIV Type 1 Reverse Transcriptase, subunit A, domain 1"/>
    <property type="match status" value="1"/>
</dbReference>
<keyword evidence="4" id="KW-0540">Nuclease</keyword>
<protein>
    <recommendedName>
        <fullName evidence="8">Reverse transcriptase domain-containing protein</fullName>
    </recommendedName>
</protein>
<dbReference type="FunFam" id="3.10.10.10:FF:000007">
    <property type="entry name" value="Retrovirus-related Pol polyprotein from transposon 17.6-like Protein"/>
    <property type="match status" value="1"/>
</dbReference>
<dbReference type="Gene3D" id="3.30.70.270">
    <property type="match status" value="2"/>
</dbReference>
<reference evidence="9" key="2">
    <citation type="submission" date="2023-06" db="EMBL/GenBank/DDBJ databases">
        <authorList>
            <person name="Swenson N.G."/>
            <person name="Wegrzyn J.L."/>
            <person name="Mcevoy S.L."/>
        </authorList>
    </citation>
    <scope>NUCLEOTIDE SEQUENCE</scope>
    <source>
        <strain evidence="9">NS2018</strain>
        <tissue evidence="9">Leaf</tissue>
    </source>
</reference>
<evidence type="ECO:0000256" key="2">
    <source>
        <dbReference type="ARBA" id="ARBA00022679"/>
    </source>
</evidence>
<keyword evidence="6" id="KW-0378">Hydrolase</keyword>
<dbReference type="GO" id="GO:0008233">
    <property type="term" value="F:peptidase activity"/>
    <property type="evidence" value="ECO:0007669"/>
    <property type="project" value="UniProtKB-KW"/>
</dbReference>
<comment type="caution">
    <text evidence="9">The sequence shown here is derived from an EMBL/GenBank/DDBJ whole genome shotgun (WGS) entry which is preliminary data.</text>
</comment>
<gene>
    <name evidence="9" type="ORF">LWI29_004970</name>
</gene>
<keyword evidence="2" id="KW-0808">Transferase</keyword>
<sequence>MSLALNNITVKDKYPIPIIDELLDELHGARYYSKLDLRSGYHQIRMKECDILKTAFRTHEGHYEFVVMPFGLTNAPSTFQSLMNDLFCPYLRKFVLVFFDDILVYNQTWTDHLQHLRTVLLILSTNSLFAKKSKCRFRVPQIDYLSHIISTKGVAVKPVKIKAVVNWPTPTTAKGIRRFLGLAGCYQKFVRGFGSIAALLTQLLKKDGFS</sequence>
<keyword evidence="7" id="KW-0695">RNA-directed DNA polymerase</keyword>
<keyword evidence="3" id="KW-0548">Nucleotidyltransferase</keyword>
<dbReference type="PANTHER" id="PTHR24559">
    <property type="entry name" value="TRANSPOSON TY3-I GAG-POL POLYPROTEIN"/>
    <property type="match status" value="1"/>
</dbReference>
<accession>A0AA39RR89</accession>
<dbReference type="Pfam" id="PF00078">
    <property type="entry name" value="RVT_1"/>
    <property type="match status" value="1"/>
</dbReference>